<evidence type="ECO:0000313" key="2">
    <source>
        <dbReference type="Proteomes" id="UP000289340"/>
    </source>
</evidence>
<keyword evidence="2" id="KW-1185">Reference proteome</keyword>
<dbReference type="Proteomes" id="UP000289340">
    <property type="component" value="Chromosome 18"/>
</dbReference>
<comment type="caution">
    <text evidence="1">The sequence shown here is derived from an EMBL/GenBank/DDBJ whole genome shotgun (WGS) entry which is preliminary data.</text>
</comment>
<name>A0A445FQS1_GLYSO</name>
<dbReference type="EMBL" id="QZWG01000018">
    <property type="protein sequence ID" value="RZB51241.1"/>
    <property type="molecule type" value="Genomic_DNA"/>
</dbReference>
<protein>
    <recommendedName>
        <fullName evidence="3">Endonuclease/exonuclease/phosphatase domain-containing protein</fullName>
    </recommendedName>
</protein>
<proteinExistence type="predicted"/>
<dbReference type="InterPro" id="IPR036691">
    <property type="entry name" value="Endo/exonu/phosph_ase_sf"/>
</dbReference>
<gene>
    <name evidence="1" type="ORF">D0Y65_047877</name>
</gene>
<accession>A0A445FQS1</accession>
<organism evidence="1 2">
    <name type="scientific">Glycine soja</name>
    <name type="common">Wild soybean</name>
    <dbReference type="NCBI Taxonomy" id="3848"/>
    <lineage>
        <taxon>Eukaryota</taxon>
        <taxon>Viridiplantae</taxon>
        <taxon>Streptophyta</taxon>
        <taxon>Embryophyta</taxon>
        <taxon>Tracheophyta</taxon>
        <taxon>Spermatophyta</taxon>
        <taxon>Magnoliopsida</taxon>
        <taxon>eudicotyledons</taxon>
        <taxon>Gunneridae</taxon>
        <taxon>Pentapetalae</taxon>
        <taxon>rosids</taxon>
        <taxon>fabids</taxon>
        <taxon>Fabales</taxon>
        <taxon>Fabaceae</taxon>
        <taxon>Papilionoideae</taxon>
        <taxon>50 kb inversion clade</taxon>
        <taxon>NPAAA clade</taxon>
        <taxon>indigoferoid/millettioid clade</taxon>
        <taxon>Phaseoleae</taxon>
        <taxon>Glycine</taxon>
        <taxon>Glycine subgen. Soja</taxon>
    </lineage>
</organism>
<dbReference type="Gene3D" id="3.60.10.10">
    <property type="entry name" value="Endonuclease/exonuclease/phosphatase"/>
    <property type="match status" value="1"/>
</dbReference>
<evidence type="ECO:0000313" key="1">
    <source>
        <dbReference type="EMBL" id="RZB51241.1"/>
    </source>
</evidence>
<dbReference type="PANTHER" id="PTHR33710">
    <property type="entry name" value="BNAC02G09200D PROTEIN"/>
    <property type="match status" value="1"/>
</dbReference>
<sequence length="268" mass="30361">MNCFKDCSIIAWNMRGVVGCERKCHIRQMVRNYKPSLLLLFETHSSLGTDLGTILASFKRHKGTPEASGFYLVEDFSSTLVDSMPHAITTFTVKKSIMFCELAPQWPWLMLKDFNDIILSSEVSGGLFYPSRAFALANFFNECGLLDLGTVRGRFTWRKNIQNGGHMRKKLDRCMVNSGWRLFFPHGLAEVLNPYGSDHNPILVHCFKSPSIKNNSFHFQAAWTLHPDFRNLVSQTWDSTQGDAIMKLDGVQLFCSSNPIQPGLTRLG</sequence>
<reference evidence="1 2" key="1">
    <citation type="submission" date="2018-09" db="EMBL/GenBank/DDBJ databases">
        <title>A high-quality reference genome of wild soybean provides a powerful tool to mine soybean genomes.</title>
        <authorList>
            <person name="Xie M."/>
            <person name="Chung C.Y.L."/>
            <person name="Li M.-W."/>
            <person name="Wong F.-L."/>
            <person name="Chan T.-F."/>
            <person name="Lam H.-M."/>
        </authorList>
    </citation>
    <scope>NUCLEOTIDE SEQUENCE [LARGE SCALE GENOMIC DNA]</scope>
    <source>
        <strain evidence="2">cv. W05</strain>
        <tissue evidence="1">Hypocotyl of etiolated seedlings</tissue>
    </source>
</reference>
<evidence type="ECO:0008006" key="3">
    <source>
        <dbReference type="Google" id="ProtNLM"/>
    </source>
</evidence>
<dbReference type="AlphaFoldDB" id="A0A445FQS1"/>
<dbReference type="SUPFAM" id="SSF56219">
    <property type="entry name" value="DNase I-like"/>
    <property type="match status" value="1"/>
</dbReference>
<dbReference type="PANTHER" id="PTHR33710:SF77">
    <property type="entry name" value="DNASE I-LIKE SUPERFAMILY PROTEIN"/>
    <property type="match status" value="1"/>
</dbReference>